<feature type="compositionally biased region" description="Acidic residues" evidence="1">
    <location>
        <begin position="56"/>
        <end position="79"/>
    </location>
</feature>
<dbReference type="AlphaFoldDB" id="A0AAV2SCZ6"/>
<protein>
    <recommendedName>
        <fullName evidence="2">CUE domain-containing protein</fullName>
    </recommendedName>
</protein>
<dbReference type="PROSITE" id="PS51140">
    <property type="entry name" value="CUE"/>
    <property type="match status" value="1"/>
</dbReference>
<keyword evidence="4" id="KW-1185">Reference proteome</keyword>
<dbReference type="GO" id="GO:0043130">
    <property type="term" value="F:ubiquitin binding"/>
    <property type="evidence" value="ECO:0007669"/>
    <property type="project" value="InterPro"/>
</dbReference>
<proteinExistence type="predicted"/>
<evidence type="ECO:0000313" key="4">
    <source>
        <dbReference type="Proteomes" id="UP001497623"/>
    </source>
</evidence>
<dbReference type="Gene3D" id="1.10.8.10">
    <property type="entry name" value="DNA helicase RuvA subunit, C-terminal domain"/>
    <property type="match status" value="1"/>
</dbReference>
<dbReference type="SUPFAM" id="SSF46934">
    <property type="entry name" value="UBA-like"/>
    <property type="match status" value="1"/>
</dbReference>
<dbReference type="CDD" id="cd14279">
    <property type="entry name" value="CUE"/>
    <property type="match status" value="1"/>
</dbReference>
<evidence type="ECO:0000313" key="3">
    <source>
        <dbReference type="EMBL" id="CAL4179469.1"/>
    </source>
</evidence>
<evidence type="ECO:0000256" key="1">
    <source>
        <dbReference type="SAM" id="MobiDB-lite"/>
    </source>
</evidence>
<feature type="non-terminal residue" evidence="3">
    <location>
        <position position="1"/>
    </location>
</feature>
<name>A0AAV2SCZ6_MEGNR</name>
<gene>
    <name evidence="3" type="ORF">MNOR_LOCUS35183</name>
</gene>
<accession>A0AAV2SCZ6</accession>
<feature type="non-terminal residue" evidence="3">
    <location>
        <position position="106"/>
    </location>
</feature>
<organism evidence="3 4">
    <name type="scientific">Meganyctiphanes norvegica</name>
    <name type="common">Northern krill</name>
    <name type="synonym">Thysanopoda norvegica</name>
    <dbReference type="NCBI Taxonomy" id="48144"/>
    <lineage>
        <taxon>Eukaryota</taxon>
        <taxon>Metazoa</taxon>
        <taxon>Ecdysozoa</taxon>
        <taxon>Arthropoda</taxon>
        <taxon>Crustacea</taxon>
        <taxon>Multicrustacea</taxon>
        <taxon>Malacostraca</taxon>
        <taxon>Eumalacostraca</taxon>
        <taxon>Eucarida</taxon>
        <taxon>Euphausiacea</taxon>
        <taxon>Euphausiidae</taxon>
        <taxon>Meganyctiphanes</taxon>
    </lineage>
</organism>
<dbReference type="InterPro" id="IPR003892">
    <property type="entry name" value="CUE"/>
</dbReference>
<feature type="region of interest" description="Disordered" evidence="1">
    <location>
        <begin position="49"/>
        <end position="86"/>
    </location>
</feature>
<dbReference type="InterPro" id="IPR009060">
    <property type="entry name" value="UBA-like_sf"/>
</dbReference>
<evidence type="ECO:0000259" key="2">
    <source>
        <dbReference type="PROSITE" id="PS51140"/>
    </source>
</evidence>
<dbReference type="Proteomes" id="UP001497623">
    <property type="component" value="Unassembled WGS sequence"/>
</dbReference>
<dbReference type="EMBL" id="CAXKWB010057467">
    <property type="protein sequence ID" value="CAL4179469.1"/>
    <property type="molecule type" value="Genomic_DNA"/>
</dbReference>
<feature type="domain" description="CUE" evidence="2">
    <location>
        <begin position="7"/>
        <end position="50"/>
    </location>
</feature>
<reference evidence="3 4" key="1">
    <citation type="submission" date="2024-05" db="EMBL/GenBank/DDBJ databases">
        <authorList>
            <person name="Wallberg A."/>
        </authorList>
    </citation>
    <scope>NUCLEOTIDE SEQUENCE [LARGE SCALE GENOMIC DNA]</scope>
</reference>
<sequence length="106" mass="12204">NSALYDPSGDEIETILEKFPFVEVEVIQKTLRDCRGNMKLATKALIDMGHKPQDGEDHEVLDDMSVEESDNDNEEDETNENNSIHDQGMYKAYQFKQFSLKNLLSY</sequence>
<comment type="caution">
    <text evidence="3">The sequence shown here is derived from an EMBL/GenBank/DDBJ whole genome shotgun (WGS) entry which is preliminary data.</text>
</comment>